<comment type="caution">
    <text evidence="2">The sequence shown here is derived from an EMBL/GenBank/DDBJ whole genome shotgun (WGS) entry which is preliminary data.</text>
</comment>
<dbReference type="AlphaFoldDB" id="A0AAD9YLX6"/>
<gene>
    <name evidence="2" type="ORF">CKAH01_00752</name>
</gene>
<feature type="compositionally biased region" description="Basic residues" evidence="1">
    <location>
        <begin position="106"/>
        <end position="115"/>
    </location>
</feature>
<feature type="compositionally biased region" description="Polar residues" evidence="1">
    <location>
        <begin position="120"/>
        <end position="130"/>
    </location>
</feature>
<sequence length="141" mass="16239">MPNRWKFPGEKKKKKKKSTTFFFHLVPRLPYLKVVSLSWVPVRQRQRIAGLPLQPDLSPRTRLARPHGLWEGRRPRGRSRGTRGVRPPREHLSGLSFGACPNRPLRTGKKQRHRHGQETRPASQPSTIGSKMTWLLSTVAL</sequence>
<protein>
    <submittedName>
        <fullName evidence="2">Uncharacterized protein</fullName>
    </submittedName>
</protein>
<feature type="region of interest" description="Disordered" evidence="1">
    <location>
        <begin position="53"/>
        <end position="130"/>
    </location>
</feature>
<name>A0AAD9YLX6_COLKA</name>
<keyword evidence="3" id="KW-1185">Reference proteome</keyword>
<organism evidence="2 3">
    <name type="scientific">Colletotrichum kahawae</name>
    <name type="common">Coffee berry disease fungus</name>
    <dbReference type="NCBI Taxonomy" id="34407"/>
    <lineage>
        <taxon>Eukaryota</taxon>
        <taxon>Fungi</taxon>
        <taxon>Dikarya</taxon>
        <taxon>Ascomycota</taxon>
        <taxon>Pezizomycotina</taxon>
        <taxon>Sordariomycetes</taxon>
        <taxon>Hypocreomycetidae</taxon>
        <taxon>Glomerellales</taxon>
        <taxon>Glomerellaceae</taxon>
        <taxon>Colletotrichum</taxon>
        <taxon>Colletotrichum gloeosporioides species complex</taxon>
    </lineage>
</organism>
<evidence type="ECO:0000313" key="3">
    <source>
        <dbReference type="Proteomes" id="UP001281614"/>
    </source>
</evidence>
<reference evidence="2" key="1">
    <citation type="submission" date="2023-02" db="EMBL/GenBank/DDBJ databases">
        <title>Colletotrichum kahawae CIFC_Que2 genome sequencing and assembly.</title>
        <authorList>
            <person name="Baroncelli R."/>
        </authorList>
    </citation>
    <scope>NUCLEOTIDE SEQUENCE</scope>
    <source>
        <strain evidence="2">CIFC_Que2</strain>
    </source>
</reference>
<evidence type="ECO:0000313" key="2">
    <source>
        <dbReference type="EMBL" id="KAK2769145.1"/>
    </source>
</evidence>
<dbReference type="EMBL" id="VYYT01000112">
    <property type="protein sequence ID" value="KAK2769145.1"/>
    <property type="molecule type" value="Genomic_DNA"/>
</dbReference>
<proteinExistence type="predicted"/>
<dbReference type="Proteomes" id="UP001281614">
    <property type="component" value="Unassembled WGS sequence"/>
</dbReference>
<accession>A0AAD9YLX6</accession>
<evidence type="ECO:0000256" key="1">
    <source>
        <dbReference type="SAM" id="MobiDB-lite"/>
    </source>
</evidence>